<evidence type="ECO:0000313" key="1">
    <source>
        <dbReference type="EMBL" id="SEQ99096.1"/>
    </source>
</evidence>
<accession>A0A1H9KIW9</accession>
<proteinExistence type="predicted"/>
<dbReference type="EMBL" id="FOEP01000019">
    <property type="protein sequence ID" value="SEQ99096.1"/>
    <property type="molecule type" value="Genomic_DNA"/>
</dbReference>
<name>A0A1H9KIW9_9RHOB</name>
<reference evidence="1 2" key="1">
    <citation type="submission" date="2016-10" db="EMBL/GenBank/DDBJ databases">
        <authorList>
            <person name="de Groot N.N."/>
        </authorList>
    </citation>
    <scope>NUCLEOTIDE SEQUENCE [LARGE SCALE GENOMIC DNA]</scope>
    <source>
        <strain evidence="1 2">DSM 22007</strain>
    </source>
</reference>
<gene>
    <name evidence="1" type="ORF">SAMN04488092_1191</name>
</gene>
<sequence>MIAQCIDDGAPLPGWALAYLRFAAERLMEHDANSPSDRLAQALKFHPDKKVKPSKSTFDMLEIASTISNWRRKDAQSERGEQGMDEYYGRYIVEWLTGKESVGTIKSLYYKGLEAPMTEIDQNRRLAERED</sequence>
<dbReference type="AlphaFoldDB" id="A0A1H9KIW9"/>
<evidence type="ECO:0000313" key="2">
    <source>
        <dbReference type="Proteomes" id="UP000198634"/>
    </source>
</evidence>
<keyword evidence="2" id="KW-1185">Reference proteome</keyword>
<dbReference type="Proteomes" id="UP000198634">
    <property type="component" value="Unassembled WGS sequence"/>
</dbReference>
<dbReference type="RefSeq" id="WP_090271202.1">
    <property type="nucleotide sequence ID" value="NZ_FOEP01000019.1"/>
</dbReference>
<protein>
    <submittedName>
        <fullName evidence="1">Uncharacterized protein</fullName>
    </submittedName>
</protein>
<organism evidence="1 2">
    <name type="scientific">Thalassovita taeanensis</name>
    <dbReference type="NCBI Taxonomy" id="657014"/>
    <lineage>
        <taxon>Bacteria</taxon>
        <taxon>Pseudomonadati</taxon>
        <taxon>Pseudomonadota</taxon>
        <taxon>Alphaproteobacteria</taxon>
        <taxon>Rhodobacterales</taxon>
        <taxon>Roseobacteraceae</taxon>
        <taxon>Thalassovita</taxon>
    </lineage>
</organism>